<dbReference type="OrthoDB" id="1410277at2759"/>
<feature type="domain" description="KIB1-4 beta-propeller" evidence="2">
    <location>
        <begin position="67"/>
        <end position="392"/>
    </location>
</feature>
<dbReference type="InterPro" id="IPR050942">
    <property type="entry name" value="F-box_BR-signaling"/>
</dbReference>
<dbReference type="AlphaFoldDB" id="A0A8B8M451"/>
<accession>A0A8B8M451</accession>
<dbReference type="InterPro" id="IPR005174">
    <property type="entry name" value="KIB1-4_b-propeller"/>
</dbReference>
<evidence type="ECO:0000313" key="3">
    <source>
        <dbReference type="Proteomes" id="UP000694853"/>
    </source>
</evidence>
<evidence type="ECO:0000259" key="1">
    <source>
        <dbReference type="Pfam" id="PF00646"/>
    </source>
</evidence>
<dbReference type="InterPro" id="IPR001810">
    <property type="entry name" value="F-box_dom"/>
</dbReference>
<dbReference type="RefSeq" id="XP_027362497.1">
    <property type="nucleotide sequence ID" value="XM_027506696.1"/>
</dbReference>
<dbReference type="KEGG" id="aprc:113870096"/>
<protein>
    <submittedName>
        <fullName evidence="4">F-box protein At2g33200</fullName>
    </submittedName>
</protein>
<organism evidence="3 4">
    <name type="scientific">Abrus precatorius</name>
    <name type="common">Indian licorice</name>
    <name type="synonym">Glycine abrus</name>
    <dbReference type="NCBI Taxonomy" id="3816"/>
    <lineage>
        <taxon>Eukaryota</taxon>
        <taxon>Viridiplantae</taxon>
        <taxon>Streptophyta</taxon>
        <taxon>Embryophyta</taxon>
        <taxon>Tracheophyta</taxon>
        <taxon>Spermatophyta</taxon>
        <taxon>Magnoliopsida</taxon>
        <taxon>eudicotyledons</taxon>
        <taxon>Gunneridae</taxon>
        <taxon>Pentapetalae</taxon>
        <taxon>rosids</taxon>
        <taxon>fabids</taxon>
        <taxon>Fabales</taxon>
        <taxon>Fabaceae</taxon>
        <taxon>Papilionoideae</taxon>
        <taxon>50 kb inversion clade</taxon>
        <taxon>NPAAA clade</taxon>
        <taxon>indigoferoid/millettioid clade</taxon>
        <taxon>Abreae</taxon>
        <taxon>Abrus</taxon>
    </lineage>
</organism>
<sequence>MKNDELWANLHSDLLNQIVKYIHSYEDYARLRLVCKSWSSTLAKTPEHKYPWLVLLPSENSIETYGPREKEINQMRLPQMQNHLFRGSCCGFLVILGLSDGALKLWNPFTKVSFDLPPISTLPNIVYLVDYFPEYIAPLWNASTATIERIHIHMNRPPVHKIIISSPPDSDTHEFMAVVIYGEYSRLGFYRCGDVGWTDIPTSKAHRCEFEDVIFNEGKIYAVDWNAQLYEFDMHTKPVPLGGATKAKPPIRVPQSGDPYDWTFKYLAVHGNGSLLMVVRHYVCPRGGVYRTNTFSVYMLTNRELVWSRVYNIGNYALVLGLNSSISMPCAASYTKPNHIYYTDNLFEQHYVSDEEDELYADDDEEHNYGRGVEGFHSDVVGSVGGHDIGVFDLEGGGNNYLFPAALLSAPVWLC</sequence>
<evidence type="ECO:0000313" key="4">
    <source>
        <dbReference type="RefSeq" id="XP_027362497.1"/>
    </source>
</evidence>
<proteinExistence type="predicted"/>
<dbReference type="Pfam" id="PF00646">
    <property type="entry name" value="F-box"/>
    <property type="match status" value="1"/>
</dbReference>
<name>A0A8B8M451_ABRPR</name>
<reference evidence="4" key="2">
    <citation type="submission" date="2025-08" db="UniProtKB">
        <authorList>
            <consortium name="RefSeq"/>
        </authorList>
    </citation>
    <scope>IDENTIFICATION</scope>
    <source>
        <tissue evidence="4">Young leaves</tissue>
    </source>
</reference>
<reference evidence="3" key="1">
    <citation type="journal article" date="2019" name="Toxins">
        <title>Detection of Abrin-Like and Prepropulchellin-Like Toxin Genes and Transcripts Using Whole Genome Sequencing and Full-Length Transcript Sequencing of Abrus precatorius.</title>
        <authorList>
            <person name="Hovde B.T."/>
            <person name="Daligault H.E."/>
            <person name="Hanschen E.R."/>
            <person name="Kunde Y.A."/>
            <person name="Johnson M.B."/>
            <person name="Starkenburg S.R."/>
            <person name="Johnson S.L."/>
        </authorList>
    </citation>
    <scope>NUCLEOTIDE SEQUENCE [LARGE SCALE GENOMIC DNA]</scope>
</reference>
<feature type="domain" description="F-box" evidence="1">
    <location>
        <begin position="7"/>
        <end position="44"/>
    </location>
</feature>
<evidence type="ECO:0000259" key="2">
    <source>
        <dbReference type="Pfam" id="PF03478"/>
    </source>
</evidence>
<dbReference type="Gene3D" id="1.20.1280.50">
    <property type="match status" value="1"/>
</dbReference>
<gene>
    <name evidence="4" type="primary">LOC113870096</name>
</gene>
<dbReference type="PANTHER" id="PTHR44259">
    <property type="entry name" value="OS07G0183000 PROTEIN-RELATED"/>
    <property type="match status" value="1"/>
</dbReference>
<dbReference type="GeneID" id="113870096"/>
<dbReference type="Proteomes" id="UP000694853">
    <property type="component" value="Unplaced"/>
</dbReference>
<dbReference type="Pfam" id="PF03478">
    <property type="entry name" value="Beta-prop_KIB1-4"/>
    <property type="match status" value="1"/>
</dbReference>
<keyword evidence="3" id="KW-1185">Reference proteome</keyword>